<feature type="region of interest" description="Disordered" evidence="1">
    <location>
        <begin position="59"/>
        <end position="105"/>
    </location>
</feature>
<name>A0A420IP54_9PEZI</name>
<feature type="compositionally biased region" description="Polar residues" evidence="1">
    <location>
        <begin position="79"/>
        <end position="88"/>
    </location>
</feature>
<dbReference type="Proteomes" id="UP000285405">
    <property type="component" value="Unassembled WGS sequence"/>
</dbReference>
<accession>A0A420IP54</accession>
<dbReference type="AlphaFoldDB" id="A0A420IP54"/>
<comment type="caution">
    <text evidence="2">The sequence shown here is derived from an EMBL/GenBank/DDBJ whole genome shotgun (WGS) entry which is preliminary data.</text>
</comment>
<sequence>MITNNSLLTVFDFHYLRNLDAAAPLPSPEQQEVNSTTELALDPFLASQHTGIAVETPVPMLNTAPVERSRGRPPGSSSEKSFVNTSSTQRDHSHFEYVKNANRPGPSRRHCGICEYIGHNVRTCPQRILFSPEDNPTPAAPE</sequence>
<reference evidence="2 3" key="1">
    <citation type="journal article" date="2018" name="BMC Genomics">
        <title>Comparative genome analyses reveal sequence features reflecting distinct modes of host-adaptation between dicot and monocot powdery mildew.</title>
        <authorList>
            <person name="Wu Y."/>
            <person name="Ma X."/>
            <person name="Pan Z."/>
            <person name="Kale S.D."/>
            <person name="Song Y."/>
            <person name="King H."/>
            <person name="Zhang Q."/>
            <person name="Presley C."/>
            <person name="Deng X."/>
            <person name="Wei C.I."/>
            <person name="Xiao S."/>
        </authorList>
    </citation>
    <scope>NUCLEOTIDE SEQUENCE [LARGE SCALE GENOMIC DNA]</scope>
    <source>
        <strain evidence="2">UCSC1</strain>
    </source>
</reference>
<dbReference type="OrthoDB" id="4327540at2759"/>
<evidence type="ECO:0000313" key="3">
    <source>
        <dbReference type="Proteomes" id="UP000285405"/>
    </source>
</evidence>
<evidence type="ECO:0000313" key="2">
    <source>
        <dbReference type="EMBL" id="RKF76338.1"/>
    </source>
</evidence>
<gene>
    <name evidence="2" type="ORF">GcC1_072022</name>
</gene>
<proteinExistence type="predicted"/>
<evidence type="ECO:0000256" key="1">
    <source>
        <dbReference type="SAM" id="MobiDB-lite"/>
    </source>
</evidence>
<protein>
    <submittedName>
        <fullName evidence="2">Uncharacterized protein</fullName>
    </submittedName>
</protein>
<dbReference type="EMBL" id="MCBR01007263">
    <property type="protein sequence ID" value="RKF76338.1"/>
    <property type="molecule type" value="Genomic_DNA"/>
</dbReference>
<organism evidence="2 3">
    <name type="scientific">Golovinomyces cichoracearum</name>
    <dbReference type="NCBI Taxonomy" id="62708"/>
    <lineage>
        <taxon>Eukaryota</taxon>
        <taxon>Fungi</taxon>
        <taxon>Dikarya</taxon>
        <taxon>Ascomycota</taxon>
        <taxon>Pezizomycotina</taxon>
        <taxon>Leotiomycetes</taxon>
        <taxon>Erysiphales</taxon>
        <taxon>Erysiphaceae</taxon>
        <taxon>Golovinomyces</taxon>
    </lineage>
</organism>